<evidence type="ECO:0000256" key="4">
    <source>
        <dbReference type="ARBA" id="ARBA00022729"/>
    </source>
</evidence>
<dbReference type="FunFam" id="3.40.50.1820:FF:000107">
    <property type="entry name" value="Palmitoyl-protein thioesterase 1"/>
    <property type="match status" value="1"/>
</dbReference>
<evidence type="ECO:0000256" key="6">
    <source>
        <dbReference type="ARBA" id="ARBA00023157"/>
    </source>
</evidence>
<dbReference type="Pfam" id="PF02089">
    <property type="entry name" value="Palm_thioest"/>
    <property type="match status" value="1"/>
</dbReference>
<keyword evidence="5" id="KW-0378">Hydrolase</keyword>
<dbReference type="EMBL" id="FO082048">
    <property type="protein sequence ID" value="CCE84436.1"/>
    <property type="molecule type" value="Genomic_DNA"/>
</dbReference>
<reference evidence="11" key="2">
    <citation type="journal article" date="2012" name="G3 (Bethesda)">
        <title>Pichia sorbitophila, an interspecies yeast hybrid reveals early steps of genome resolution following polyploidization.</title>
        <authorList>
            <person name="Leh Louis V."/>
            <person name="Despons L."/>
            <person name="Friedrich A."/>
            <person name="Martin T."/>
            <person name="Durrens P."/>
            <person name="Casaregola S."/>
            <person name="Neuveglise C."/>
            <person name="Fairhead C."/>
            <person name="Marck C."/>
            <person name="Cruz J.A."/>
            <person name="Straub M.L."/>
            <person name="Kugler V."/>
            <person name="Sacerdot C."/>
            <person name="Uzunov Z."/>
            <person name="Thierry A."/>
            <person name="Weiss S."/>
            <person name="Bleykasten C."/>
            <person name="De Montigny J."/>
            <person name="Jacques N."/>
            <person name="Jung P."/>
            <person name="Lemaire M."/>
            <person name="Mallet S."/>
            <person name="Morel G."/>
            <person name="Richard G.F."/>
            <person name="Sarkar A."/>
            <person name="Savel G."/>
            <person name="Schacherer J."/>
            <person name="Seret M.L."/>
            <person name="Talla E."/>
            <person name="Samson G."/>
            <person name="Jubin C."/>
            <person name="Poulain J."/>
            <person name="Vacherie B."/>
            <person name="Barbe V."/>
            <person name="Pelletier E."/>
            <person name="Sherman D.J."/>
            <person name="Westhof E."/>
            <person name="Weissenbach J."/>
            <person name="Baret P.V."/>
            <person name="Wincker P."/>
            <person name="Gaillardin C."/>
            <person name="Dujon B."/>
            <person name="Souciet J.L."/>
        </authorList>
    </citation>
    <scope>NUCLEOTIDE SEQUENCE [LARGE SCALE GENOMIC DNA]</scope>
    <source>
        <strain evidence="11">ATCC MYA-4447 / BCRC 22081 / CBS 7064 / NBRC 10061 / NRRL Y-12695</strain>
    </source>
</reference>
<evidence type="ECO:0000256" key="5">
    <source>
        <dbReference type="ARBA" id="ARBA00022801"/>
    </source>
</evidence>
<dbReference type="Proteomes" id="UP000005222">
    <property type="component" value="Chromosome L"/>
</dbReference>
<evidence type="ECO:0000313" key="10">
    <source>
        <dbReference type="EMBL" id="CCE84436.1"/>
    </source>
</evidence>
<dbReference type="PRINTS" id="PR00414">
    <property type="entry name" value="PPTHIESTRASE"/>
</dbReference>
<evidence type="ECO:0000256" key="3">
    <source>
        <dbReference type="ARBA" id="ARBA00014212"/>
    </source>
</evidence>
<dbReference type="Proteomes" id="UP000005222">
    <property type="component" value="Chromosome K"/>
</dbReference>
<dbReference type="GO" id="GO:0008474">
    <property type="term" value="F:palmitoyl-(protein) hydrolase activity"/>
    <property type="evidence" value="ECO:0007669"/>
    <property type="project" value="UniProtKB-EC"/>
</dbReference>
<dbReference type="SUPFAM" id="SSF53474">
    <property type="entry name" value="alpha/beta-Hydrolases"/>
    <property type="match status" value="1"/>
</dbReference>
<sequence length="334" mass="38763">MYFWRYFNATLLVANKIEEIGNKLSQDIYSQVKPDDTVIKLESHFLYDYHNNEDYAENTRPVVIWHGLGDSYNSSHIGNMESMLKNMYPGMYIYNVRLDDDPSVDKRMSFFGNATEQVEIVCEKLTEIPELQKGFDAIGFSQGGLFLRSLVQTCATSKIGKLITFGSPHMGIKDLPICEEGDWFCKRKNAILKGQIWNERVQSTVVPAQYFRDPAQYDRYLEHSHFLGFMNNEHDGEINISYGQRMSSLEKLVLVMFNEDKTLVPKESAFFYDSDAEGRILNFNDTKLYKQDLIGLKRLSDDGRIDFFEIDEDHMRIPQNFFLDIAEKYLGAKI</sequence>
<evidence type="ECO:0000256" key="2">
    <source>
        <dbReference type="ARBA" id="ARBA00012423"/>
    </source>
</evidence>
<name>G8YA22_PICSO</name>
<dbReference type="GlyCosmos" id="G8YA22">
    <property type="glycosylation" value="1 site, No reported glycans"/>
</dbReference>
<evidence type="ECO:0000313" key="11">
    <source>
        <dbReference type="Proteomes" id="UP000005222"/>
    </source>
</evidence>
<dbReference type="PANTHER" id="PTHR11247:SF8">
    <property type="entry name" value="PALMITOYL-PROTEIN THIOESTERASE 1"/>
    <property type="match status" value="1"/>
</dbReference>
<evidence type="ECO:0000256" key="1">
    <source>
        <dbReference type="ARBA" id="ARBA00010758"/>
    </source>
</evidence>
<dbReference type="eggNOG" id="KOG2541">
    <property type="taxonomic scope" value="Eukaryota"/>
</dbReference>
<accession>G8YA22</accession>
<dbReference type="PANTHER" id="PTHR11247">
    <property type="entry name" value="PALMITOYL-PROTEIN THIOESTERASE/DOLICHYLDIPHOSPHATASE 1"/>
    <property type="match status" value="1"/>
</dbReference>
<dbReference type="AlphaFoldDB" id="G8YA22"/>
<gene>
    <name evidence="9" type="primary">Piso0_003980</name>
    <name evidence="9" type="ORF">GNLVRS01_PISO0K06808g</name>
    <name evidence="10" type="ORF">GNLVRS01_PISO0L06809g</name>
</gene>
<reference evidence="9" key="1">
    <citation type="submission" date="2011-10" db="EMBL/GenBank/DDBJ databases">
        <authorList>
            <person name="Genoscope - CEA"/>
        </authorList>
    </citation>
    <scope>NUCLEOTIDE SEQUENCE</scope>
</reference>
<dbReference type="HOGENOM" id="CLU_050129_0_1_1"/>
<protein>
    <recommendedName>
        <fullName evidence="3">Palmitoyl-protein thioesterase 1</fullName>
        <ecNumber evidence="2">3.1.2.22</ecNumber>
    </recommendedName>
    <alternativeName>
        <fullName evidence="8">Palmitoyl-protein hydrolase 1</fullName>
    </alternativeName>
</protein>
<dbReference type="EC" id="3.1.2.22" evidence="2"/>
<dbReference type="OMA" id="FRECEPT"/>
<dbReference type="EMBL" id="FO082049">
    <property type="protein sequence ID" value="CCE83405.1"/>
    <property type="molecule type" value="Genomic_DNA"/>
</dbReference>
<keyword evidence="11" id="KW-1185">Reference proteome</keyword>
<evidence type="ECO:0000256" key="8">
    <source>
        <dbReference type="ARBA" id="ARBA00031934"/>
    </source>
</evidence>
<dbReference type="InterPro" id="IPR029058">
    <property type="entry name" value="AB_hydrolase_fold"/>
</dbReference>
<evidence type="ECO:0000313" key="9">
    <source>
        <dbReference type="EMBL" id="CCE83405.1"/>
    </source>
</evidence>
<keyword evidence="6" id="KW-1015">Disulfide bond</keyword>
<proteinExistence type="inferred from homology"/>
<dbReference type="InterPro" id="IPR002472">
    <property type="entry name" value="Palm_thioest"/>
</dbReference>
<evidence type="ECO:0000256" key="7">
    <source>
        <dbReference type="ARBA" id="ARBA00023180"/>
    </source>
</evidence>
<keyword evidence="7" id="KW-0325">Glycoprotein</keyword>
<dbReference type="OrthoDB" id="10263094at2759"/>
<keyword evidence="4" id="KW-0732">Signal</keyword>
<organism evidence="9 11">
    <name type="scientific">Pichia sorbitophila (strain ATCC MYA-4447 / BCRC 22081 / CBS 7064 / NBRC 10061 / NRRL Y-12695)</name>
    <name type="common">Hybrid yeast</name>
    <dbReference type="NCBI Taxonomy" id="559304"/>
    <lineage>
        <taxon>Eukaryota</taxon>
        <taxon>Fungi</taxon>
        <taxon>Dikarya</taxon>
        <taxon>Ascomycota</taxon>
        <taxon>Saccharomycotina</taxon>
        <taxon>Pichiomycetes</taxon>
        <taxon>Debaryomycetaceae</taxon>
        <taxon>Millerozyma</taxon>
    </lineage>
</organism>
<comment type="similarity">
    <text evidence="1">Belongs to the palmitoyl-protein thioesterase family.</text>
</comment>
<dbReference type="STRING" id="559304.G8YA22"/>
<dbReference type="Gene3D" id="3.40.50.1820">
    <property type="entry name" value="alpha/beta hydrolase"/>
    <property type="match status" value="1"/>
</dbReference>
<dbReference type="InParanoid" id="G8YA22"/>